<protein>
    <submittedName>
        <fullName evidence="2">Uncharacterized protein</fullName>
    </submittedName>
</protein>
<reference evidence="2 3" key="1">
    <citation type="submission" date="2020-08" db="EMBL/GenBank/DDBJ databases">
        <title>A Genomic Blueprint of the Chicken Gut Microbiome.</title>
        <authorList>
            <person name="Gilroy R."/>
            <person name="Ravi A."/>
            <person name="Getino M."/>
            <person name="Pursley I."/>
            <person name="Horton D.L."/>
            <person name="Alikhan N.-F."/>
            <person name="Baker D."/>
            <person name="Gharbi K."/>
            <person name="Hall N."/>
            <person name="Watson M."/>
            <person name="Adriaenssens E.M."/>
            <person name="Foster-Nyarko E."/>
            <person name="Jarju S."/>
            <person name="Secka A."/>
            <person name="Antonio M."/>
            <person name="Oren A."/>
            <person name="Chaudhuri R."/>
            <person name="La Ragione R.M."/>
            <person name="Hildebrand F."/>
            <person name="Pallen M.J."/>
        </authorList>
    </citation>
    <scope>NUCLEOTIDE SEQUENCE [LARGE SCALE GENOMIC DNA]</scope>
    <source>
        <strain evidence="2 3">Sa1YUN3</strain>
    </source>
</reference>
<accession>A0ABR8VEI5</accession>
<organism evidence="2 3">
    <name type="scientific">Phocaeicola faecium</name>
    <dbReference type="NCBI Taxonomy" id="2762213"/>
    <lineage>
        <taxon>Bacteria</taxon>
        <taxon>Pseudomonadati</taxon>
        <taxon>Bacteroidota</taxon>
        <taxon>Bacteroidia</taxon>
        <taxon>Bacteroidales</taxon>
        <taxon>Bacteroidaceae</taxon>
        <taxon>Phocaeicola</taxon>
    </lineage>
</organism>
<gene>
    <name evidence="2" type="ORF">H9626_13315</name>
</gene>
<evidence type="ECO:0000256" key="1">
    <source>
        <dbReference type="SAM" id="MobiDB-lite"/>
    </source>
</evidence>
<sequence length="49" mass="5416">KEVAAIFANIRKAPEREVWLSNDQRPDSDLPPVPIPESLKRSVGMATGE</sequence>
<proteinExistence type="predicted"/>
<keyword evidence="3" id="KW-1185">Reference proteome</keyword>
<name>A0ABR8VEI5_9BACT</name>
<feature type="non-terminal residue" evidence="2">
    <location>
        <position position="1"/>
    </location>
</feature>
<evidence type="ECO:0000313" key="3">
    <source>
        <dbReference type="Proteomes" id="UP000616346"/>
    </source>
</evidence>
<comment type="caution">
    <text evidence="2">The sequence shown here is derived from an EMBL/GenBank/DDBJ whole genome shotgun (WGS) entry which is preliminary data.</text>
</comment>
<feature type="region of interest" description="Disordered" evidence="1">
    <location>
        <begin position="20"/>
        <end position="49"/>
    </location>
</feature>
<dbReference type="EMBL" id="JACSPQ010000027">
    <property type="protein sequence ID" value="MBD8003169.1"/>
    <property type="molecule type" value="Genomic_DNA"/>
</dbReference>
<dbReference type="Proteomes" id="UP000616346">
    <property type="component" value="Unassembled WGS sequence"/>
</dbReference>
<evidence type="ECO:0000313" key="2">
    <source>
        <dbReference type="EMBL" id="MBD8003169.1"/>
    </source>
</evidence>